<dbReference type="InterPro" id="IPR036397">
    <property type="entry name" value="RNaseH_sf"/>
</dbReference>
<organism evidence="1 2">
    <name type="scientific">Araneus ventricosus</name>
    <name type="common">Orbweaver spider</name>
    <name type="synonym">Epeira ventricosa</name>
    <dbReference type="NCBI Taxonomy" id="182803"/>
    <lineage>
        <taxon>Eukaryota</taxon>
        <taxon>Metazoa</taxon>
        <taxon>Ecdysozoa</taxon>
        <taxon>Arthropoda</taxon>
        <taxon>Chelicerata</taxon>
        <taxon>Arachnida</taxon>
        <taxon>Araneae</taxon>
        <taxon>Araneomorphae</taxon>
        <taxon>Entelegynae</taxon>
        <taxon>Araneoidea</taxon>
        <taxon>Araneidae</taxon>
        <taxon>Araneus</taxon>
    </lineage>
</organism>
<dbReference type="AlphaFoldDB" id="A0A4Y2BGG2"/>
<dbReference type="Gene3D" id="3.30.420.10">
    <property type="entry name" value="Ribonuclease H-like superfamily/Ribonuclease H"/>
    <property type="match status" value="1"/>
</dbReference>
<accession>A0A4Y2BGG2</accession>
<name>A0A4Y2BGG2_ARAVE</name>
<dbReference type="GO" id="GO:0003676">
    <property type="term" value="F:nucleic acid binding"/>
    <property type="evidence" value="ECO:0007669"/>
    <property type="project" value="InterPro"/>
</dbReference>
<evidence type="ECO:0000313" key="1">
    <source>
        <dbReference type="EMBL" id="GBL90376.1"/>
    </source>
</evidence>
<reference evidence="1 2" key="1">
    <citation type="journal article" date="2019" name="Sci. Rep.">
        <title>Orb-weaving spider Araneus ventricosus genome elucidates the spidroin gene catalogue.</title>
        <authorList>
            <person name="Kono N."/>
            <person name="Nakamura H."/>
            <person name="Ohtoshi R."/>
            <person name="Moran D.A.P."/>
            <person name="Shinohara A."/>
            <person name="Yoshida Y."/>
            <person name="Fujiwara M."/>
            <person name="Mori M."/>
            <person name="Tomita M."/>
            <person name="Arakawa K."/>
        </authorList>
    </citation>
    <scope>NUCLEOTIDE SEQUENCE [LARGE SCALE GENOMIC DNA]</scope>
</reference>
<protein>
    <recommendedName>
        <fullName evidence="3">Histone-lysine N-methyltransferase SETMAR</fullName>
    </recommendedName>
</protein>
<comment type="caution">
    <text evidence="1">The sequence shown here is derived from an EMBL/GenBank/DDBJ whole genome shotgun (WGS) entry which is preliminary data.</text>
</comment>
<dbReference type="Proteomes" id="UP000499080">
    <property type="component" value="Unassembled WGS sequence"/>
</dbReference>
<proteinExistence type="predicted"/>
<dbReference type="EMBL" id="BGPR01000071">
    <property type="protein sequence ID" value="GBL90376.1"/>
    <property type="molecule type" value="Genomic_DNA"/>
</dbReference>
<gene>
    <name evidence="1" type="ORF">AVEN_178819_1</name>
</gene>
<keyword evidence="2" id="KW-1185">Reference proteome</keyword>
<evidence type="ECO:0008006" key="3">
    <source>
        <dbReference type="Google" id="ProtNLM"/>
    </source>
</evidence>
<sequence length="84" mass="9974">MRRVILISGVVLIHDNTRSHNAVVTQQLLEKFKWDVSDRQACSPDLATNDFHIFAELKNWPRAKASRKMRRFKATLRPISHYWR</sequence>
<evidence type="ECO:0000313" key="2">
    <source>
        <dbReference type="Proteomes" id="UP000499080"/>
    </source>
</evidence>